<evidence type="ECO:0000256" key="1">
    <source>
        <dbReference type="SAM" id="MobiDB-lite"/>
    </source>
</evidence>
<feature type="compositionally biased region" description="Low complexity" evidence="1">
    <location>
        <begin position="165"/>
        <end position="179"/>
    </location>
</feature>
<dbReference type="Pfam" id="PF07585">
    <property type="entry name" value="BBP7"/>
    <property type="match status" value="1"/>
</dbReference>
<feature type="region of interest" description="Disordered" evidence="1">
    <location>
        <begin position="47"/>
        <end position="204"/>
    </location>
</feature>
<dbReference type="RefSeq" id="WP_146398563.1">
    <property type="nucleotide sequence ID" value="NZ_SJPQ01000001.1"/>
</dbReference>
<dbReference type="AlphaFoldDB" id="A0A5C5ZXV6"/>
<proteinExistence type="predicted"/>
<keyword evidence="2" id="KW-0732">Signal</keyword>
<name>A0A5C5ZXV6_9BACT</name>
<feature type="signal peptide" evidence="2">
    <location>
        <begin position="1"/>
        <end position="26"/>
    </location>
</feature>
<dbReference type="EMBL" id="SJPQ01000001">
    <property type="protein sequence ID" value="TWT91113.1"/>
    <property type="molecule type" value="Genomic_DNA"/>
</dbReference>
<sequence precursor="true">MIRRNTSRAAIAVAITAVGVSVSPCAAQSPAHGFGAYPSQGQYVSSQGQYAPAQGQHAPAQDQYTPPQGQYAQQGQAYPSQGQYAAQGAYPAQSQPAPQGQYAPQQSQLSQQVPYAPQGAYQQQAGGYARPNSAPQQQAYAAQPPMNQQPAAVQPGATQQANRFAAPQGPASQGPASQGHAPQGYGQPNYAPQAYGSQGYAPQGYGQAAAPVRVAQTPTPGELPAPPAAEEAPEIQPSTGYTPPAANYHAAPPVQAAPTQQYGASSVASYSPARGPGDCNGPGCTQGPASANQWESYAGGGCATGDCATGGYGCDTGCYDGSCGYQSCDLGVGADCGPSRQWFFGLYGITLERLDVDRYPVAFAVDDYTGLGANYFPQATDTHLYSDQADTGMQWGAETRFGFTFGSACDPCGGVVYQPFAFEVGYWAIAEETDDAALTDTTAEGAGNNYRIRNYINYGGIEYDDGGGARDYNDYVGYGMPLTEDDVQTVGVRVRESFSAQNLELNFWRFGCPAPCGGLGGGLSGCGVGSCGVGGGCDTGCDTGCYQSCPTDCCETECCPKQFFISGLAGVRYLQLDNNLQYDYQYVYDASGEAYTGFPAGDPQVLSHIIDTENQLVGFQLGSSMNWVVGCKLNLFADTNFGVYNNRISYHQWLPNATYETGGGAVRVDVSDDQLAFVGEARLGAGYQVGCNCRLTSAFRLIAVSGVAMAAEQVKSGAYNAEYLSQLDTTESLVLYGYQTGVEWKY</sequence>
<gene>
    <name evidence="3" type="ORF">Mal64_15120</name>
</gene>
<dbReference type="InterPro" id="IPR011446">
    <property type="entry name" value="BBP7"/>
</dbReference>
<dbReference type="OrthoDB" id="292710at2"/>
<evidence type="ECO:0000313" key="4">
    <source>
        <dbReference type="Proteomes" id="UP000315440"/>
    </source>
</evidence>
<feature type="compositionally biased region" description="Low complexity" evidence="1">
    <location>
        <begin position="250"/>
        <end position="261"/>
    </location>
</feature>
<reference evidence="3 4" key="1">
    <citation type="submission" date="2019-02" db="EMBL/GenBank/DDBJ databases">
        <title>Deep-cultivation of Planctomycetes and their phenomic and genomic characterization uncovers novel biology.</title>
        <authorList>
            <person name="Wiegand S."/>
            <person name="Jogler M."/>
            <person name="Boedeker C."/>
            <person name="Pinto D."/>
            <person name="Vollmers J."/>
            <person name="Rivas-Marin E."/>
            <person name="Kohn T."/>
            <person name="Peeters S.H."/>
            <person name="Heuer A."/>
            <person name="Rast P."/>
            <person name="Oberbeckmann S."/>
            <person name="Bunk B."/>
            <person name="Jeske O."/>
            <person name="Meyerdierks A."/>
            <person name="Storesund J.E."/>
            <person name="Kallscheuer N."/>
            <person name="Luecker S."/>
            <person name="Lage O.M."/>
            <person name="Pohl T."/>
            <person name="Merkel B.J."/>
            <person name="Hornburger P."/>
            <person name="Mueller R.-W."/>
            <person name="Bruemmer F."/>
            <person name="Labrenz M."/>
            <person name="Spormann A.M."/>
            <person name="Op Den Camp H."/>
            <person name="Overmann J."/>
            <person name="Amann R."/>
            <person name="Jetten M.S.M."/>
            <person name="Mascher T."/>
            <person name="Medema M.H."/>
            <person name="Devos D.P."/>
            <person name="Kaster A.-K."/>
            <person name="Ovreas L."/>
            <person name="Rohde M."/>
            <person name="Galperin M.Y."/>
            <person name="Jogler C."/>
        </authorList>
    </citation>
    <scope>NUCLEOTIDE SEQUENCE [LARGE SCALE GENOMIC DNA]</scope>
    <source>
        <strain evidence="3 4">Mal64</strain>
    </source>
</reference>
<dbReference type="Proteomes" id="UP000315440">
    <property type="component" value="Unassembled WGS sequence"/>
</dbReference>
<feature type="region of interest" description="Disordered" evidence="1">
    <location>
        <begin position="216"/>
        <end position="269"/>
    </location>
</feature>
<accession>A0A5C5ZXV6</accession>
<organism evidence="3 4">
    <name type="scientific">Pseudobythopirellula maris</name>
    <dbReference type="NCBI Taxonomy" id="2527991"/>
    <lineage>
        <taxon>Bacteria</taxon>
        <taxon>Pseudomonadati</taxon>
        <taxon>Planctomycetota</taxon>
        <taxon>Planctomycetia</taxon>
        <taxon>Pirellulales</taxon>
        <taxon>Lacipirellulaceae</taxon>
        <taxon>Pseudobythopirellula</taxon>
    </lineage>
</organism>
<comment type="caution">
    <text evidence="3">The sequence shown here is derived from an EMBL/GenBank/DDBJ whole genome shotgun (WGS) entry which is preliminary data.</text>
</comment>
<feature type="compositionally biased region" description="Low complexity" evidence="1">
    <location>
        <begin position="63"/>
        <end position="155"/>
    </location>
</feature>
<evidence type="ECO:0000313" key="3">
    <source>
        <dbReference type="EMBL" id="TWT91113.1"/>
    </source>
</evidence>
<feature type="chain" id="PRO_5023099297" evidence="2">
    <location>
        <begin position="27"/>
        <end position="746"/>
    </location>
</feature>
<evidence type="ECO:0000256" key="2">
    <source>
        <dbReference type="SAM" id="SignalP"/>
    </source>
</evidence>
<keyword evidence="4" id="KW-1185">Reference proteome</keyword>
<protein>
    <submittedName>
        <fullName evidence="3">Uncharacterized protein</fullName>
    </submittedName>
</protein>
<feature type="compositionally biased region" description="Low complexity" evidence="1">
    <location>
        <begin position="193"/>
        <end position="204"/>
    </location>
</feature>